<dbReference type="EMBL" id="AXCR01000004">
    <property type="protein sequence ID" value="KJR87905.1"/>
    <property type="molecule type" value="Genomic_DNA"/>
</dbReference>
<sequence length="921" mass="99964">MYAKQLLAALFVAGVRAEAAAQCTSDLQIDNFANFASLSNSLNQPASDDQSMASIAASGGILQFTPRDANSYFYETFPCQKAQSSGYGGLQFTLTYPAGTDFTLELQTVPAASGGCSSSNYTSEWFEISGLTGTQQVVTLDLGVYEASNLDAITGLVFASFSKVGAYTLSDLKFVCRNLEARAVQGESGGGEGVGFEAILLYPVFVRTRRLTILEPPDLKPSSAQAPATPSVQDVPGLFDRSRTASPVDGPSTFVSRVLSQSVSLVSPVPVSSPSRVSYAALTYPAAASSTAAAVPPNAHRLERLRRAGADDNRSPAHPHTSKIPQTTIIPIATTTRRPVISSTTYRPKPTSADSCTDLLIDDWESQSRLTFLYYNSMYQPSSDDGTMKSIVVNNDNTVSITPVNTDSYLYSQMPCVDTVDAYGGVSLRIKAARGTQFSVQMSSVDVCGSGNYTQQQTLSTADLGWTFDGSLRAYSFPLSKFGRVDPAKVSMIYFSSLTAPITLGPMAFYCGTRVSEFPAPAHPVNPQSQYSVPAPAETGSAHTSLLIDHFGNEDSNALGQWHGCDEDCVTSVIQANTVRLQTNDSDLAWYSSLADKCADITAFKDAYLHIPYSGSNKFSISLQQANADCNPDAAPYPETWDSLEASRYATDTDIYIPIAHFNVDLSRVTTFAFKGFYTLAPTTLKRIEIVPSVPADVTIPNKLPSGNLVFACKRPNSFAFAIDDGDPALAQQVVEIVKSENINVTFFTVGLPLEDPSTNLSTVYLDMQARGHQIALHSFTHPKMEGLADYAAIDWEYNNDIAAVSKTFNGMHTPYFRPPFGTEGARMRQRLALALNVTDPYIVMWSVDVEDWLWGLSSTPEKQLDAFKRDLGNGGNLVVMHYLYPNTVKYLRQFIQLAKATGKQLMRVDQCMMDPRAPPL</sequence>
<keyword evidence="5" id="KW-0119">Carbohydrate metabolism</keyword>
<dbReference type="VEuPathDB" id="FungiDB:SPSK_07002"/>
<feature type="domain" description="NodB homology" evidence="8">
    <location>
        <begin position="717"/>
        <end position="907"/>
    </location>
</feature>
<dbReference type="PROSITE" id="PS51677">
    <property type="entry name" value="NODB"/>
    <property type="match status" value="1"/>
</dbReference>
<keyword evidence="2" id="KW-0479">Metal-binding</keyword>
<organism evidence="9 10">
    <name type="scientific">Sporothrix schenckii 1099-18</name>
    <dbReference type="NCBI Taxonomy" id="1397361"/>
    <lineage>
        <taxon>Eukaryota</taxon>
        <taxon>Fungi</taxon>
        <taxon>Dikarya</taxon>
        <taxon>Ascomycota</taxon>
        <taxon>Pezizomycotina</taxon>
        <taxon>Sordariomycetes</taxon>
        <taxon>Sordariomycetidae</taxon>
        <taxon>Ophiostomatales</taxon>
        <taxon>Ophiostomataceae</taxon>
        <taxon>Sporothrix</taxon>
    </lineage>
</organism>
<dbReference type="GeneID" id="27668949"/>
<dbReference type="OrthoDB" id="2128708at2759"/>
<feature type="chain" id="PRO_5002455304" description="NodB homology domain-containing protein" evidence="7">
    <location>
        <begin position="22"/>
        <end position="921"/>
    </location>
</feature>
<accession>A0A0F2MGC4</accession>
<evidence type="ECO:0000256" key="2">
    <source>
        <dbReference type="ARBA" id="ARBA00022723"/>
    </source>
</evidence>
<dbReference type="GO" id="GO:0046872">
    <property type="term" value="F:metal ion binding"/>
    <property type="evidence" value="ECO:0007669"/>
    <property type="project" value="UniProtKB-KW"/>
</dbReference>
<comment type="cofactor">
    <cofactor evidence="1">
        <name>Co(2+)</name>
        <dbReference type="ChEBI" id="CHEBI:48828"/>
    </cofactor>
</comment>
<evidence type="ECO:0000256" key="7">
    <source>
        <dbReference type="SAM" id="SignalP"/>
    </source>
</evidence>
<dbReference type="RefSeq" id="XP_016590581.1">
    <property type="nucleotide sequence ID" value="XM_016733672.1"/>
</dbReference>
<evidence type="ECO:0000256" key="1">
    <source>
        <dbReference type="ARBA" id="ARBA00001941"/>
    </source>
</evidence>
<evidence type="ECO:0000256" key="4">
    <source>
        <dbReference type="ARBA" id="ARBA00022801"/>
    </source>
</evidence>
<dbReference type="AlphaFoldDB" id="A0A0F2MGC4"/>
<dbReference type="CDD" id="cd10917">
    <property type="entry name" value="CE4_NodB_like_6s_7s"/>
    <property type="match status" value="1"/>
</dbReference>
<evidence type="ECO:0000259" key="8">
    <source>
        <dbReference type="PROSITE" id="PS51677"/>
    </source>
</evidence>
<dbReference type="Gene3D" id="3.20.20.370">
    <property type="entry name" value="Glycoside hydrolase/deacetylase"/>
    <property type="match status" value="1"/>
</dbReference>
<dbReference type="PANTHER" id="PTHR46471">
    <property type="entry name" value="CHITIN DEACETYLASE"/>
    <property type="match status" value="1"/>
</dbReference>
<dbReference type="Pfam" id="PF01522">
    <property type="entry name" value="Polysacc_deac_1"/>
    <property type="match status" value="1"/>
</dbReference>
<reference evidence="9 10" key="1">
    <citation type="journal article" date="2014" name="BMC Genomics">
        <title>Comparative genomics of the major fungal agents of human and animal Sporotrichosis: Sporothrix schenckii and Sporothrix brasiliensis.</title>
        <authorList>
            <person name="Teixeira M.M."/>
            <person name="de Almeida L.G."/>
            <person name="Kubitschek-Barreira P."/>
            <person name="Alves F.L."/>
            <person name="Kioshima E.S."/>
            <person name="Abadio A.K."/>
            <person name="Fernandes L."/>
            <person name="Derengowski L.S."/>
            <person name="Ferreira K.S."/>
            <person name="Souza R.C."/>
            <person name="Ruiz J.C."/>
            <person name="de Andrade N.C."/>
            <person name="Paes H.C."/>
            <person name="Nicola A.M."/>
            <person name="Albuquerque P."/>
            <person name="Gerber A.L."/>
            <person name="Martins V.P."/>
            <person name="Peconick L.D."/>
            <person name="Neto A.V."/>
            <person name="Chaucanez C.B."/>
            <person name="Silva P.A."/>
            <person name="Cunha O.L."/>
            <person name="de Oliveira F.F."/>
            <person name="dos Santos T.C."/>
            <person name="Barros A.L."/>
            <person name="Soares M.A."/>
            <person name="de Oliveira L.M."/>
            <person name="Marini M.M."/>
            <person name="Villalobos-Duno H."/>
            <person name="Cunha M.M."/>
            <person name="de Hoog S."/>
            <person name="da Silveira J.F."/>
            <person name="Henrissat B."/>
            <person name="Nino-Vega G.A."/>
            <person name="Cisalpino P.S."/>
            <person name="Mora-Montes H.M."/>
            <person name="Almeida S.R."/>
            <person name="Stajich J.E."/>
            <person name="Lopes-Bezerra L.M."/>
            <person name="Vasconcelos A.T."/>
            <person name="Felipe M.S."/>
        </authorList>
    </citation>
    <scope>NUCLEOTIDE SEQUENCE [LARGE SCALE GENOMIC DNA]</scope>
    <source>
        <strain evidence="9 10">1099-18</strain>
    </source>
</reference>
<dbReference type="InterPro" id="IPR011330">
    <property type="entry name" value="Glyco_hydro/deAcase_b/a-brl"/>
</dbReference>
<dbReference type="KEGG" id="ssck:SPSK_07002"/>
<dbReference type="GO" id="GO:0005975">
    <property type="term" value="P:carbohydrate metabolic process"/>
    <property type="evidence" value="ECO:0007669"/>
    <property type="project" value="InterPro"/>
</dbReference>
<proteinExistence type="predicted"/>
<protein>
    <recommendedName>
        <fullName evidence="8">NodB homology domain-containing protein</fullName>
    </recommendedName>
</protein>
<reference evidence="9 10" key="2">
    <citation type="journal article" date="2015" name="Eukaryot. Cell">
        <title>Asexual propagation of a virulent clone complex in a human and feline outbreak of sporotrichosis.</title>
        <authorList>
            <person name="Teixeira Mde M."/>
            <person name="Rodrigues A.M."/>
            <person name="Tsui C.K."/>
            <person name="de Almeida L.G."/>
            <person name="Van Diepeningen A.D."/>
            <person name="van den Ende B.G."/>
            <person name="Fernandes G.F."/>
            <person name="Kano R."/>
            <person name="Hamelin R.C."/>
            <person name="Lopes-Bezerra L.M."/>
            <person name="Vasconcelos A.T."/>
            <person name="de Hoog S."/>
            <person name="de Camargo Z.P."/>
            <person name="Felipe M.S."/>
        </authorList>
    </citation>
    <scope>NUCLEOTIDE SEQUENCE [LARGE SCALE GENOMIC DNA]</scope>
    <source>
        <strain evidence="9 10">1099-18</strain>
    </source>
</reference>
<gene>
    <name evidence="9" type="ORF">SPSK_07002</name>
</gene>
<comment type="caution">
    <text evidence="9">The sequence shown here is derived from an EMBL/GenBank/DDBJ whole genome shotgun (WGS) entry which is preliminary data.</text>
</comment>
<evidence type="ECO:0000313" key="10">
    <source>
        <dbReference type="Proteomes" id="UP000033710"/>
    </source>
</evidence>
<name>A0A0F2MGC4_SPOSC</name>
<keyword evidence="4" id="KW-0378">Hydrolase</keyword>
<dbReference type="InterPro" id="IPR002509">
    <property type="entry name" value="NODB_dom"/>
</dbReference>
<dbReference type="Proteomes" id="UP000033710">
    <property type="component" value="Unassembled WGS sequence"/>
</dbReference>
<evidence type="ECO:0000256" key="6">
    <source>
        <dbReference type="ARBA" id="ARBA00023285"/>
    </source>
</evidence>
<dbReference type="SUPFAM" id="SSF88713">
    <property type="entry name" value="Glycoside hydrolase/deacetylase"/>
    <property type="match status" value="1"/>
</dbReference>
<keyword evidence="6" id="KW-0170">Cobalt</keyword>
<dbReference type="GO" id="GO:0016810">
    <property type="term" value="F:hydrolase activity, acting on carbon-nitrogen (but not peptide) bonds"/>
    <property type="evidence" value="ECO:0007669"/>
    <property type="project" value="InterPro"/>
</dbReference>
<feature type="signal peptide" evidence="7">
    <location>
        <begin position="1"/>
        <end position="21"/>
    </location>
</feature>
<evidence type="ECO:0000256" key="3">
    <source>
        <dbReference type="ARBA" id="ARBA00022729"/>
    </source>
</evidence>
<dbReference type="PANTHER" id="PTHR46471:SF6">
    <property type="entry name" value="GLYCOSYL HYDROLASE"/>
    <property type="match status" value="1"/>
</dbReference>
<evidence type="ECO:0000256" key="5">
    <source>
        <dbReference type="ARBA" id="ARBA00023277"/>
    </source>
</evidence>
<evidence type="ECO:0000313" key="9">
    <source>
        <dbReference type="EMBL" id="KJR87905.1"/>
    </source>
</evidence>
<keyword evidence="3 7" id="KW-0732">Signal</keyword>